<evidence type="ECO:0000259" key="1">
    <source>
        <dbReference type="PROSITE" id="PS50994"/>
    </source>
</evidence>
<dbReference type="AlphaFoldDB" id="L8JK47"/>
<evidence type="ECO:0000313" key="2">
    <source>
        <dbReference type="EMBL" id="ELR69185.1"/>
    </source>
</evidence>
<gene>
    <name evidence="2" type="ORF">C900_05381</name>
</gene>
<dbReference type="InterPro" id="IPR036397">
    <property type="entry name" value="RNaseH_sf"/>
</dbReference>
<dbReference type="Proteomes" id="UP000011135">
    <property type="component" value="Unassembled WGS sequence"/>
</dbReference>
<evidence type="ECO:0000313" key="3">
    <source>
        <dbReference type="Proteomes" id="UP000011135"/>
    </source>
</evidence>
<comment type="caution">
    <text evidence="2">The sequence shown here is derived from an EMBL/GenBank/DDBJ whole genome shotgun (WGS) entry which is preliminary data.</text>
</comment>
<dbReference type="EMBL" id="AMZN01000082">
    <property type="protein sequence ID" value="ELR69185.1"/>
    <property type="molecule type" value="Genomic_DNA"/>
</dbReference>
<feature type="domain" description="Integrase catalytic" evidence="1">
    <location>
        <begin position="296"/>
        <end position="497"/>
    </location>
</feature>
<dbReference type="STRING" id="1237149.C900_05381"/>
<dbReference type="RefSeq" id="WP_009582471.1">
    <property type="nucleotide sequence ID" value="NZ_AMZN01000082.1"/>
</dbReference>
<dbReference type="GO" id="GO:0015074">
    <property type="term" value="P:DNA integration"/>
    <property type="evidence" value="ECO:0007669"/>
    <property type="project" value="InterPro"/>
</dbReference>
<accession>L8JK47</accession>
<dbReference type="OrthoDB" id="913040at2"/>
<dbReference type="Pfam" id="PF00665">
    <property type="entry name" value="rve"/>
    <property type="match status" value="1"/>
</dbReference>
<dbReference type="GO" id="GO:0003676">
    <property type="term" value="F:nucleic acid binding"/>
    <property type="evidence" value="ECO:0007669"/>
    <property type="project" value="InterPro"/>
</dbReference>
<dbReference type="eggNOG" id="COG2801">
    <property type="taxonomic scope" value="Bacteria"/>
</dbReference>
<dbReference type="Gene3D" id="3.30.420.10">
    <property type="entry name" value="Ribonuclease H-like superfamily/Ribonuclease H"/>
    <property type="match status" value="1"/>
</dbReference>
<dbReference type="InterPro" id="IPR001584">
    <property type="entry name" value="Integrase_cat-core"/>
</dbReference>
<dbReference type="InterPro" id="IPR012337">
    <property type="entry name" value="RNaseH-like_sf"/>
</dbReference>
<protein>
    <recommendedName>
        <fullName evidence="1">Integrase catalytic domain-containing protein</fullName>
    </recommendedName>
</protein>
<organism evidence="2 3">
    <name type="scientific">Fulvivirga imtechensis AK7</name>
    <dbReference type="NCBI Taxonomy" id="1237149"/>
    <lineage>
        <taxon>Bacteria</taxon>
        <taxon>Pseudomonadati</taxon>
        <taxon>Bacteroidota</taxon>
        <taxon>Cytophagia</taxon>
        <taxon>Cytophagales</taxon>
        <taxon>Fulvivirgaceae</taxon>
        <taxon>Fulvivirga</taxon>
    </lineage>
</organism>
<dbReference type="SUPFAM" id="SSF53098">
    <property type="entry name" value="Ribonuclease H-like"/>
    <property type="match status" value="1"/>
</dbReference>
<proteinExistence type="predicted"/>
<keyword evidence="3" id="KW-1185">Reference proteome</keyword>
<dbReference type="PROSITE" id="PS50994">
    <property type="entry name" value="INTEGRASE"/>
    <property type="match status" value="1"/>
</dbReference>
<reference evidence="2 3" key="1">
    <citation type="submission" date="2012-12" db="EMBL/GenBank/DDBJ databases">
        <title>Genome assembly of Fulvivirga imtechensis AK7.</title>
        <authorList>
            <person name="Nupur N."/>
            <person name="Khatri I."/>
            <person name="Kumar R."/>
            <person name="Subramanian S."/>
            <person name="Pinnaka A."/>
        </authorList>
    </citation>
    <scope>NUCLEOTIDE SEQUENCE [LARGE SCALE GENOMIC DNA]</scope>
    <source>
        <strain evidence="2 3">AK7</strain>
    </source>
</reference>
<name>L8JK47_9BACT</name>
<sequence>MVVKNNIVWLSTRELVEQVPAEFQAALEETINKGKYRNRNNGLESWHHEKVNGEVLINYNTIPEPTLAKYDLPDPAKLMKRNIEQLFTTPAKAYDYFLANPDVYEVARELSETAGWLLYMASVSRSHAAAMGYSSLDHLYEDAKDLMAAKDWSKWKCNSIQVFKRKLKPFNKLFKKPLNGNYSDQDLYTALDSLISKKYGNNNSQKLGEEQEALLVQIYSEPNAKPSLEQTYQMYLRTANEMVQAYTASNGQHGWSHKAIVSYSTVKHFLMSKEVQQIVYANRHGKQAYRSKYEMVTHREIASFANAMWVMDGTPVHRYYYDPESKGNYARLNVFVIIDAHSWCVLGFFVSYKETSKAVKGALRSACNLSGYVPHQIQFDNSSAIKSFDAQQCLAALSPSLTPAAVGNSRSKVIEPWFKHFNEQVLKFRTGFTGSPVMGSKIDSKPNPEYIAHLVKTKQIVPINKAIKEIHEDFTIWNYHVMKKYGKSPLDRYKASIESSIDKQRPYTPQLELEAFFEMPGDLKTVKLVEQGKSVNRKIFIPQPYEYTTKGIMPTINNEKMIFSVDSPEFNSRYLGEKFNIKYDPAAPERVYLYKDNDPVRLNGEHVVASKPERFHQALVDRTEGEGRRLHDHLKTKDKQKELAENRFTRYVDLTIQNGTYTKAVTENAFDKEVLNAARAHMLEQIVNGDDFRLDQPHDSEHQTKDLSRFLYSNTPNAKPGNNKNLKRF</sequence>